<dbReference type="EMBL" id="MU003493">
    <property type="protein sequence ID" value="KAF2476906.1"/>
    <property type="molecule type" value="Genomic_DNA"/>
</dbReference>
<organism evidence="1 2">
    <name type="scientific">Lindgomyces ingoldianus</name>
    <dbReference type="NCBI Taxonomy" id="673940"/>
    <lineage>
        <taxon>Eukaryota</taxon>
        <taxon>Fungi</taxon>
        <taxon>Dikarya</taxon>
        <taxon>Ascomycota</taxon>
        <taxon>Pezizomycotina</taxon>
        <taxon>Dothideomycetes</taxon>
        <taxon>Pleosporomycetidae</taxon>
        <taxon>Pleosporales</taxon>
        <taxon>Lindgomycetaceae</taxon>
        <taxon>Lindgomyces</taxon>
    </lineage>
</organism>
<proteinExistence type="predicted"/>
<accession>A0ACB6RCN2</accession>
<feature type="non-terminal residue" evidence="1">
    <location>
        <position position="507"/>
    </location>
</feature>
<sequence length="507" mass="55926">SIEPTTTTKLHVFTSQGSTDNAFLLPEIASSQGVCLQCEFWKITNPGEDVRCEECRIPKIVEPASLLVNGWKGKSTDAYTTATTYLGSQHKSKEAHGVSQFSTTTRCSACELALLISPSYPTCASCCPNPGLLSPPSPSLSPSSPKVRRSRAGRNSKLPLTALNRLQAWLDANTDNPYPSAKVKKELAQECGITEKQVGTWFVNARARQLNPLERWASSGSEDEGAREEDIERAAGVGVGMVGVGPSPSLHRRTGSVSGSSVFSGGAGACGRATTVPNRRGKKKNYRRSNAPPQIDELSPISPVQEQTSPTFNRAPVNRQPDQETWQCTFCLRPLVPKSWRRHEETQHRPRSQWTCMLYGPRLSFPPRSNTTLTTTPNAASNTSPTSNSNSTSYCAFCLAPSPSESHFLTHHRIPDCAKRSPKERTFFRPDHLRQHVRNFHGARLLDIAQVRWKTGARDEHGEGEGDAEGGKGWICGFCGERLRSWDRRETHVAGHFKEGWTMADWR</sequence>
<keyword evidence="2" id="KW-1185">Reference proteome</keyword>
<protein>
    <submittedName>
        <fullName evidence="1">Uncharacterized protein</fullName>
    </submittedName>
</protein>
<feature type="non-terminal residue" evidence="1">
    <location>
        <position position="1"/>
    </location>
</feature>
<comment type="caution">
    <text evidence="1">The sequence shown here is derived from an EMBL/GenBank/DDBJ whole genome shotgun (WGS) entry which is preliminary data.</text>
</comment>
<reference evidence="1" key="1">
    <citation type="journal article" date="2020" name="Stud. Mycol.">
        <title>101 Dothideomycetes genomes: a test case for predicting lifestyles and emergence of pathogens.</title>
        <authorList>
            <person name="Haridas S."/>
            <person name="Albert R."/>
            <person name="Binder M."/>
            <person name="Bloem J."/>
            <person name="Labutti K."/>
            <person name="Salamov A."/>
            <person name="Andreopoulos B."/>
            <person name="Baker S."/>
            <person name="Barry K."/>
            <person name="Bills G."/>
            <person name="Bluhm B."/>
            <person name="Cannon C."/>
            <person name="Castanera R."/>
            <person name="Culley D."/>
            <person name="Daum C."/>
            <person name="Ezra D."/>
            <person name="Gonzalez J."/>
            <person name="Henrissat B."/>
            <person name="Kuo A."/>
            <person name="Liang C."/>
            <person name="Lipzen A."/>
            <person name="Lutzoni F."/>
            <person name="Magnuson J."/>
            <person name="Mondo S."/>
            <person name="Nolan M."/>
            <person name="Ohm R."/>
            <person name="Pangilinan J."/>
            <person name="Park H.-J."/>
            <person name="Ramirez L."/>
            <person name="Alfaro M."/>
            <person name="Sun H."/>
            <person name="Tritt A."/>
            <person name="Yoshinaga Y."/>
            <person name="Zwiers L.-H."/>
            <person name="Turgeon B."/>
            <person name="Goodwin S."/>
            <person name="Spatafora J."/>
            <person name="Crous P."/>
            <person name="Grigoriev I."/>
        </authorList>
    </citation>
    <scope>NUCLEOTIDE SEQUENCE</scope>
    <source>
        <strain evidence="1">ATCC 200398</strain>
    </source>
</reference>
<dbReference type="Proteomes" id="UP000799755">
    <property type="component" value="Unassembled WGS sequence"/>
</dbReference>
<gene>
    <name evidence="1" type="ORF">BDR25DRAFT_192869</name>
</gene>
<evidence type="ECO:0000313" key="1">
    <source>
        <dbReference type="EMBL" id="KAF2476906.1"/>
    </source>
</evidence>
<name>A0ACB6RCN2_9PLEO</name>
<evidence type="ECO:0000313" key="2">
    <source>
        <dbReference type="Proteomes" id="UP000799755"/>
    </source>
</evidence>